<dbReference type="OrthoDB" id="9802715at2"/>
<keyword evidence="8" id="KW-1185">Reference proteome</keyword>
<feature type="domain" description="DUF2229" evidence="6">
    <location>
        <begin position="671"/>
        <end position="889"/>
    </location>
</feature>
<dbReference type="RefSeq" id="WP_069680178.1">
    <property type="nucleotide sequence ID" value="NZ_CP017253.2"/>
</dbReference>
<feature type="domain" description="ATPase BadF/BadG/BcrA/BcrD type" evidence="5">
    <location>
        <begin position="6"/>
        <end position="255"/>
    </location>
</feature>
<dbReference type="NCBIfam" id="TIGR00241">
    <property type="entry name" value="CoA_E_activ"/>
    <property type="match status" value="1"/>
</dbReference>
<comment type="cofactor">
    <cofactor evidence="1">
        <name>[4Fe-4S] cluster</name>
        <dbReference type="ChEBI" id="CHEBI:49883"/>
    </cofactor>
</comment>
<protein>
    <submittedName>
        <fullName evidence="7">2-hydroxyglutaryl-CoA dehydratase</fullName>
    </submittedName>
</protein>
<dbReference type="GO" id="GO:0051536">
    <property type="term" value="F:iron-sulfur cluster binding"/>
    <property type="evidence" value="ECO:0007669"/>
    <property type="project" value="UniProtKB-KW"/>
</dbReference>
<keyword evidence="2" id="KW-0479">Metal-binding</keyword>
<evidence type="ECO:0000259" key="6">
    <source>
        <dbReference type="Pfam" id="PF09989"/>
    </source>
</evidence>
<evidence type="ECO:0000256" key="4">
    <source>
        <dbReference type="ARBA" id="ARBA00023014"/>
    </source>
</evidence>
<dbReference type="GO" id="GO:0046872">
    <property type="term" value="F:metal ion binding"/>
    <property type="evidence" value="ECO:0007669"/>
    <property type="project" value="UniProtKB-KW"/>
</dbReference>
<feature type="domain" description="ATPase BadF/BadG/BcrA/BcrD type" evidence="5">
    <location>
        <begin position="321"/>
        <end position="568"/>
    </location>
</feature>
<dbReference type="Pfam" id="PF01869">
    <property type="entry name" value="BcrAD_BadFG"/>
    <property type="match status" value="2"/>
</dbReference>
<dbReference type="KEGG" id="ctae:BGI42_09980"/>
<dbReference type="InterPro" id="IPR002731">
    <property type="entry name" value="ATPase_BadF"/>
</dbReference>
<reference evidence="8" key="1">
    <citation type="submission" date="2016-09" db="EMBL/GenBank/DDBJ databases">
        <title>Genomics of Clostridium taeniosporum, an organism which forms endospores with ribbon-like appendages.</title>
        <authorList>
            <person name="Walker J.R."/>
        </authorList>
    </citation>
    <scope>NUCLEOTIDE SEQUENCE [LARGE SCALE GENOMIC DNA]</scope>
    <source>
        <strain evidence="8">1/k</strain>
    </source>
</reference>
<sequence length="1434" mass="160409">MKNYRIGLDIGSTTVKLVVLDNKDELVYSKYKRHYSDIKNTIIKLIEEAYKVFGNISCTLSVTGSGGLSVSKWLNIEFVQEVVACSKTVETVIPETDVVIELGGEDAKITYFRGGLEQRMNGSCAGGTGAFIDQMAVLLNTDASGLNEYAKSFNVIYPIASRCGVFAKTDVQPLINEGASKENISASIFQAVVNQTIGGLACGKPIKGNVAFLGGPLFFLSELRQRFIETLNLKKEQVIFPKNSQLFVAQGAALLSKKNNFIDLEIIVKKVKSLSKIKDDNVDRLDVLFKNEEEYIEFKKRHEKSKVKRGDLNTYKGKAFLGIDAGSTTTKIALINDKSELIYSLYESNEGNPLKKVIQMLKDLYSKLPNEVEIVNATVTGYGEALIKSALHIDIGEIETIAHYKAAEYFLPGVNFILDIGGQDMKCLKTKNGAIDSILLNEACSSGCGSFIETFAKSLNMKIENFAKEAIKSKAPVDLGSRCTVFMNSRVKQSQKEGAEVSDISAGLSYSVIKNALFKVIKLRDEKDIGDKVIVQGGTFYNDAVLRSFELVSGRNAVRPDIAGLMGAFGCAIISKERYLEGTKSKILSKDKIDKFNITTVFKRCGKCGNNCLLTVNKFSTDEEFISGNRCERALGVNKIKNDIPNLYKYKYKRTFNYISLKESEAKRGVIGIPRVLNMYENYPFWFKILTSLGFSIKLSPSSSKKVYEKGIETIPSESACYPAKLVHGHVMSLINSGVKTIFYPCIPYEKREFSDADNHYNCPMVTSYPEVIKNNVDELKNKNIKYIAPFFSLDNEKELAKRIVDEFKDYNVTLKEAESAVSLGMKEMEIYKKDIQKKGEEVLKYLKDNNKYGIVLCGRPYHIDPEINHGIPDVITSYGMAVLTEDSISHLGNLKSKLRVVDQWMYHSRLYRAAQVVADSNNLEIIQLNSFGCGLDAVTSDQVSEIVSSKGKIYTLLKIDEGNNLGAARIRIRSLKAAIEERIRKNYKPVDEKIEYKNPVFTKEMRKNHTILVPQMSPIHFKLIQEAARASGYNVEVLPSMDTKAIEEGLKYVNNDACYPSIIVIGQLINALKSGKYDLNNTSVMISQTGGGCRATNYIGFLKMALKHAGFENIPIISLNAVGMEKQPGFKITFKFLNKSIMALIYGDLFMKTLYRTRPYEKEKGSANALYEKFNKKAEENIKTGSKKEFEKNIKEIIEAFDKLPLLDIKKPKVGVVGEILVKFHPTANNDIVGILEREGAEAVVPDLLDFFLYSAYDDVFKHDYLAGSLKNKIISKVAIGYIETFRKCMKKYLDKSERFTSQKHITELAKMASPIVSLGNQTGEGWFLTAEMIELIESDVKNIVCMQPFACLPNHVTGKGMIKALKEKYPESNIVAIDYDPGASNVNQLNRIKLMLSVAFKNIENKDLLCKDIETNQEKLKKEVSLTLEKNN</sequence>
<dbReference type="PANTHER" id="PTHR32329">
    <property type="entry name" value="BIFUNCTIONAL PROTEIN [INCLUDES 2-HYDROXYACYL-COA DEHYDRATASE (N-TER) AND ITS ACTIVATOR DOMAIN (C_TERM)-RELATED"/>
    <property type="match status" value="1"/>
</dbReference>
<keyword evidence="3" id="KW-0408">Iron</keyword>
<dbReference type="CDD" id="cd24034">
    <property type="entry name" value="ASKHA_NBD_O66634-like_rpt1"/>
    <property type="match status" value="1"/>
</dbReference>
<evidence type="ECO:0000259" key="5">
    <source>
        <dbReference type="Pfam" id="PF01869"/>
    </source>
</evidence>
<dbReference type="CDD" id="cd24035">
    <property type="entry name" value="ASKHA_NBD_O66634-like_rpt2"/>
    <property type="match status" value="1"/>
</dbReference>
<name>A0A1D7XLQ6_9CLOT</name>
<evidence type="ECO:0000256" key="1">
    <source>
        <dbReference type="ARBA" id="ARBA00001966"/>
    </source>
</evidence>
<evidence type="ECO:0000313" key="8">
    <source>
        <dbReference type="Proteomes" id="UP000094652"/>
    </source>
</evidence>
<evidence type="ECO:0000256" key="3">
    <source>
        <dbReference type="ARBA" id="ARBA00023004"/>
    </source>
</evidence>
<dbReference type="STRING" id="394958.BGI42_09980"/>
<gene>
    <name evidence="7" type="ORF">BGI42_09980</name>
</gene>
<evidence type="ECO:0000313" key="7">
    <source>
        <dbReference type="EMBL" id="AOR24039.1"/>
    </source>
</evidence>
<dbReference type="PANTHER" id="PTHR32329:SF4">
    <property type="entry name" value="ACTIVATOR OF 2-HYDROXYACYL-COA DEHYDRATASE"/>
    <property type="match status" value="1"/>
</dbReference>
<dbReference type="InterPro" id="IPR043129">
    <property type="entry name" value="ATPase_NBD"/>
</dbReference>
<dbReference type="InterPro" id="IPR008275">
    <property type="entry name" value="CoA_E_activase_dom"/>
</dbReference>
<dbReference type="InterPro" id="IPR051805">
    <property type="entry name" value="Dehydratase_Activator_Redct"/>
</dbReference>
<dbReference type="EMBL" id="CP017253">
    <property type="protein sequence ID" value="AOR24039.1"/>
    <property type="molecule type" value="Genomic_DNA"/>
</dbReference>
<dbReference type="SUPFAM" id="SSF53067">
    <property type="entry name" value="Actin-like ATPase domain"/>
    <property type="match status" value="2"/>
</dbReference>
<evidence type="ECO:0000256" key="2">
    <source>
        <dbReference type="ARBA" id="ARBA00022723"/>
    </source>
</evidence>
<proteinExistence type="predicted"/>
<organism evidence="7 8">
    <name type="scientific">Clostridium taeniosporum</name>
    <dbReference type="NCBI Taxonomy" id="394958"/>
    <lineage>
        <taxon>Bacteria</taxon>
        <taxon>Bacillati</taxon>
        <taxon>Bacillota</taxon>
        <taxon>Clostridia</taxon>
        <taxon>Eubacteriales</taxon>
        <taxon>Clostridiaceae</taxon>
        <taxon>Clostridium</taxon>
    </lineage>
</organism>
<dbReference type="Proteomes" id="UP000094652">
    <property type="component" value="Chromosome"/>
</dbReference>
<dbReference type="InterPro" id="IPR018709">
    <property type="entry name" value="CoA_activase_DUF2229"/>
</dbReference>
<accession>A0A1D7XLQ6</accession>
<keyword evidence="4" id="KW-0411">Iron-sulfur</keyword>
<dbReference type="Gene3D" id="3.30.420.40">
    <property type="match status" value="4"/>
</dbReference>
<dbReference type="Pfam" id="PF09989">
    <property type="entry name" value="DUF2229"/>
    <property type="match status" value="1"/>
</dbReference>